<feature type="region of interest" description="Disordered" evidence="5">
    <location>
        <begin position="197"/>
        <end position="216"/>
    </location>
</feature>
<feature type="signal peptide" evidence="6">
    <location>
        <begin position="1"/>
        <end position="33"/>
    </location>
</feature>
<comment type="similarity">
    <text evidence="1">Belongs to the peptidase C40 family.</text>
</comment>
<organism evidence="8">
    <name type="scientific">Streptantibioticus silvisoli</name>
    <dbReference type="NCBI Taxonomy" id="2705255"/>
    <lineage>
        <taxon>Bacteria</taxon>
        <taxon>Bacillati</taxon>
        <taxon>Actinomycetota</taxon>
        <taxon>Actinomycetes</taxon>
        <taxon>Kitasatosporales</taxon>
        <taxon>Streptomycetaceae</taxon>
        <taxon>Streptantibioticus</taxon>
    </lineage>
</organism>
<dbReference type="PANTHER" id="PTHR47359">
    <property type="entry name" value="PEPTIDOGLYCAN DL-ENDOPEPTIDASE CWLO"/>
    <property type="match status" value="1"/>
</dbReference>
<dbReference type="Gene3D" id="3.90.1720.10">
    <property type="entry name" value="endopeptidase domain like (from Nostoc punctiforme)"/>
    <property type="match status" value="1"/>
</dbReference>
<evidence type="ECO:0000256" key="6">
    <source>
        <dbReference type="SAM" id="SignalP"/>
    </source>
</evidence>
<dbReference type="PROSITE" id="PS51935">
    <property type="entry name" value="NLPC_P60"/>
    <property type="match status" value="1"/>
</dbReference>
<feature type="chain" id="PRO_5041685670" evidence="6">
    <location>
        <begin position="34"/>
        <end position="429"/>
    </location>
</feature>
<evidence type="ECO:0000256" key="3">
    <source>
        <dbReference type="ARBA" id="ARBA00022801"/>
    </source>
</evidence>
<evidence type="ECO:0000259" key="7">
    <source>
        <dbReference type="PROSITE" id="PS51935"/>
    </source>
</evidence>
<keyword evidence="2" id="KW-0645">Protease</keyword>
<dbReference type="InterPro" id="IPR038765">
    <property type="entry name" value="Papain-like_cys_pep_sf"/>
</dbReference>
<dbReference type="GO" id="GO:0008234">
    <property type="term" value="F:cysteine-type peptidase activity"/>
    <property type="evidence" value="ECO:0007669"/>
    <property type="project" value="UniProtKB-KW"/>
</dbReference>
<evidence type="ECO:0000256" key="5">
    <source>
        <dbReference type="SAM" id="MobiDB-lite"/>
    </source>
</evidence>
<evidence type="ECO:0000313" key="8">
    <source>
        <dbReference type="EMBL" id="MDI5968615.1"/>
    </source>
</evidence>
<accession>A0AA90H4F7</accession>
<sequence length="429" mass="43694">MKKTAAAVVGLAAAGPLLLAVPLVVALDGSAQAACSTSTTQPVNNAAIAAQVKAILDGHGTGAVTVARLDDPADQVPNAKTIQATGVAMGVPARGQIVALATALQESGLRNLTYGDRDSLGLFQQRPSQGWGTATEILDPVHASTRFYEALEQVAGWQSLSVTQAAQAVQKSGFPGAYAKWEPLATALQQAIAPLLSPADGSTPAPAPSASGTGTGTVHVGIGGGCAADGGGTGFRIIPPGSVPAGYTIPADAPPKVRTAIRWALGQLGTDYQWGGSCADSHGPDPMGRCDCSSLMQQSYKAAGVTLPRTTYRQVKEGKPVSVDALRPGDLVFTEGTAAAPGHVGMYIGSGLIINAPHTGAVVDINTLADWKPQILAARRVVLPALCRDSSISALSHRFFAYFARGRRTGETTAPAAAVSLVHADGEDV</sequence>
<name>A0AA90H4F7_9ACTN</name>
<protein>
    <submittedName>
        <fullName evidence="8">C40 family peptidase</fullName>
    </submittedName>
</protein>
<keyword evidence="3" id="KW-0378">Hydrolase</keyword>
<proteinExistence type="inferred from homology"/>
<reference evidence="8" key="1">
    <citation type="submission" date="2023-05" db="EMBL/GenBank/DDBJ databases">
        <title>Streptantibioticus silvisoli sp. nov., acidotolerant actinomycetes 1 from pine litter.</title>
        <authorList>
            <person name="Swiecimska M."/>
            <person name="Golinska P."/>
            <person name="Sangal V."/>
            <person name="Wachnowicz B."/>
            <person name="Goodfellow M."/>
        </authorList>
    </citation>
    <scope>NUCLEOTIDE SEQUENCE</scope>
    <source>
        <strain evidence="8">SL13</strain>
    </source>
</reference>
<evidence type="ECO:0000256" key="2">
    <source>
        <dbReference type="ARBA" id="ARBA00022670"/>
    </source>
</evidence>
<dbReference type="InterPro" id="IPR051794">
    <property type="entry name" value="PG_Endopeptidase_C40"/>
</dbReference>
<dbReference type="EMBL" id="JABXJJ020000004">
    <property type="protein sequence ID" value="MDI5968615.1"/>
    <property type="molecule type" value="Genomic_DNA"/>
</dbReference>
<dbReference type="SUPFAM" id="SSF54001">
    <property type="entry name" value="Cysteine proteinases"/>
    <property type="match status" value="1"/>
</dbReference>
<dbReference type="PANTHER" id="PTHR47359:SF3">
    <property type="entry name" value="NLP_P60 DOMAIN-CONTAINING PROTEIN-RELATED"/>
    <property type="match status" value="1"/>
</dbReference>
<dbReference type="Pfam" id="PF00877">
    <property type="entry name" value="NLPC_P60"/>
    <property type="match status" value="1"/>
</dbReference>
<keyword evidence="4" id="KW-0788">Thiol protease</keyword>
<gene>
    <name evidence="8" type="ORF">POF50_004520</name>
</gene>
<comment type="caution">
    <text evidence="8">The sequence shown here is derived from an EMBL/GenBank/DDBJ whole genome shotgun (WGS) entry which is preliminary data.</text>
</comment>
<keyword evidence="6" id="KW-0732">Signal</keyword>
<dbReference type="AlphaFoldDB" id="A0AA90H4F7"/>
<dbReference type="GO" id="GO:0006508">
    <property type="term" value="P:proteolysis"/>
    <property type="evidence" value="ECO:0007669"/>
    <property type="project" value="UniProtKB-KW"/>
</dbReference>
<evidence type="ECO:0000256" key="1">
    <source>
        <dbReference type="ARBA" id="ARBA00007074"/>
    </source>
</evidence>
<evidence type="ECO:0000256" key="4">
    <source>
        <dbReference type="ARBA" id="ARBA00022807"/>
    </source>
</evidence>
<feature type="domain" description="NlpC/P60" evidence="7">
    <location>
        <begin position="254"/>
        <end position="382"/>
    </location>
</feature>
<dbReference type="InterPro" id="IPR000064">
    <property type="entry name" value="NLP_P60_dom"/>
</dbReference>